<dbReference type="GO" id="GO:0005667">
    <property type="term" value="C:transcription regulator complex"/>
    <property type="evidence" value="ECO:0007669"/>
    <property type="project" value="TreeGrafter"/>
</dbReference>
<dbReference type="OrthoDB" id="844594at2759"/>
<feature type="chain" id="PRO_5018053659" description="Retinoblastoma-associated protein B-box domain-containing protein" evidence="2">
    <location>
        <begin position="21"/>
        <end position="286"/>
    </location>
</feature>
<feature type="domain" description="Retinoblastoma-associated protein B-box" evidence="3">
    <location>
        <begin position="1"/>
        <end position="84"/>
    </location>
</feature>
<evidence type="ECO:0000259" key="3">
    <source>
        <dbReference type="Pfam" id="PF01857"/>
    </source>
</evidence>
<sequence length="286" mass="30076">MKDRLLDQILLCCLYGVAKACGTVNLSLVEIVQAYRLQPQACRDTYRHVLISRINTTDGDNVPIIEEERADLARFYNYIFLGRVESYLTRFLGASMTDTKVHQHATSAPLTPIPIPPISSSNSGNSAVASGVGPSHSGLHGLHHSGGHFGGVAQSSSFLPARHLASTRNVFIGPTSQQQTGHPHGGHLGHQSGPPGTPQTGLNVAGQTLSPKRVTFTLGKGNTGKDLLELNSVIGAAERRASVTSSLKRASGVTIATAGGTTFTTVSNSAPGSESAKTVTRIDFNS</sequence>
<evidence type="ECO:0000256" key="2">
    <source>
        <dbReference type="SAM" id="SignalP"/>
    </source>
</evidence>
<dbReference type="InterPro" id="IPR028309">
    <property type="entry name" value="RB_fam"/>
</dbReference>
<name>A0A3P7VEN0_RODNA</name>
<dbReference type="GO" id="GO:0000785">
    <property type="term" value="C:chromatin"/>
    <property type="evidence" value="ECO:0007669"/>
    <property type="project" value="TreeGrafter"/>
</dbReference>
<dbReference type="PANTHER" id="PTHR13742:SF17">
    <property type="entry name" value="RE32990P-RELATED"/>
    <property type="match status" value="1"/>
</dbReference>
<dbReference type="EMBL" id="UZAE01002389">
    <property type="protein sequence ID" value="VDN99694.1"/>
    <property type="molecule type" value="Genomic_DNA"/>
</dbReference>
<dbReference type="GO" id="GO:0000977">
    <property type="term" value="F:RNA polymerase II transcription regulatory region sequence-specific DNA binding"/>
    <property type="evidence" value="ECO:0007669"/>
    <property type="project" value="TreeGrafter"/>
</dbReference>
<feature type="region of interest" description="Disordered" evidence="1">
    <location>
        <begin position="173"/>
        <end position="204"/>
    </location>
</feature>
<evidence type="ECO:0000256" key="1">
    <source>
        <dbReference type="SAM" id="MobiDB-lite"/>
    </source>
</evidence>
<dbReference type="SUPFAM" id="SSF47954">
    <property type="entry name" value="Cyclin-like"/>
    <property type="match status" value="1"/>
</dbReference>
<dbReference type="PANTHER" id="PTHR13742">
    <property type="entry name" value="RETINOBLASTOMA-ASSOCIATED PROTEIN RB -RELATED"/>
    <property type="match status" value="1"/>
</dbReference>
<dbReference type="GO" id="GO:0005634">
    <property type="term" value="C:nucleus"/>
    <property type="evidence" value="ECO:0007669"/>
    <property type="project" value="InterPro"/>
</dbReference>
<accession>A0A3P7VEN0</accession>
<evidence type="ECO:0000313" key="5">
    <source>
        <dbReference type="Proteomes" id="UP000278807"/>
    </source>
</evidence>
<evidence type="ECO:0000313" key="4">
    <source>
        <dbReference type="EMBL" id="VDN99694.1"/>
    </source>
</evidence>
<dbReference type="GO" id="GO:0030154">
    <property type="term" value="P:cell differentiation"/>
    <property type="evidence" value="ECO:0007669"/>
    <property type="project" value="TreeGrafter"/>
</dbReference>
<dbReference type="AlphaFoldDB" id="A0A3P7VEN0"/>
<dbReference type="GO" id="GO:0006357">
    <property type="term" value="P:regulation of transcription by RNA polymerase II"/>
    <property type="evidence" value="ECO:0007669"/>
    <property type="project" value="InterPro"/>
</dbReference>
<reference evidence="4 5" key="1">
    <citation type="submission" date="2018-11" db="EMBL/GenBank/DDBJ databases">
        <authorList>
            <consortium name="Pathogen Informatics"/>
        </authorList>
    </citation>
    <scope>NUCLEOTIDE SEQUENCE [LARGE SCALE GENOMIC DNA]</scope>
</reference>
<dbReference type="InterPro" id="IPR002719">
    <property type="entry name" value="RB_B"/>
</dbReference>
<protein>
    <recommendedName>
        <fullName evidence="3">Retinoblastoma-associated protein B-box domain-containing protein</fullName>
    </recommendedName>
</protein>
<dbReference type="InterPro" id="IPR036915">
    <property type="entry name" value="Cyclin-like_sf"/>
</dbReference>
<dbReference type="Proteomes" id="UP000278807">
    <property type="component" value="Unassembled WGS sequence"/>
</dbReference>
<keyword evidence="5" id="KW-1185">Reference proteome</keyword>
<dbReference type="Pfam" id="PF01857">
    <property type="entry name" value="RB_B"/>
    <property type="match status" value="1"/>
</dbReference>
<proteinExistence type="predicted"/>
<dbReference type="GO" id="GO:2000134">
    <property type="term" value="P:negative regulation of G1/S transition of mitotic cell cycle"/>
    <property type="evidence" value="ECO:0007669"/>
    <property type="project" value="TreeGrafter"/>
</dbReference>
<keyword evidence="2" id="KW-0732">Signal</keyword>
<feature type="signal peptide" evidence="2">
    <location>
        <begin position="1"/>
        <end position="20"/>
    </location>
</feature>
<organism evidence="4 5">
    <name type="scientific">Rodentolepis nana</name>
    <name type="common">Dwarf tapeworm</name>
    <name type="synonym">Hymenolepis nana</name>
    <dbReference type="NCBI Taxonomy" id="102285"/>
    <lineage>
        <taxon>Eukaryota</taxon>
        <taxon>Metazoa</taxon>
        <taxon>Spiralia</taxon>
        <taxon>Lophotrochozoa</taxon>
        <taxon>Platyhelminthes</taxon>
        <taxon>Cestoda</taxon>
        <taxon>Eucestoda</taxon>
        <taxon>Cyclophyllidea</taxon>
        <taxon>Hymenolepididae</taxon>
        <taxon>Rodentolepis</taxon>
    </lineage>
</organism>
<gene>
    <name evidence="4" type="ORF">HNAJ_LOCUS3835</name>
</gene>
<dbReference type="Gene3D" id="1.10.472.10">
    <property type="entry name" value="Cyclin-like"/>
    <property type="match status" value="1"/>
</dbReference>